<sequence>MDGGSTYLWTVNFYDNEGRVIQSKSTNYLSGQDVVENTYDFPGQLKISKRTHTVSGKAPLEITTRYEYDHMGRRIDAYEKIGSGSEVLLASYKYNELGQQIKKQLHSENNGSSYLQAVDYAYNIRGWLKSSTAPKFSMSLKYEDATTAYKQYNGNIGEMNYTGPSSGAKSFQYSYDKLNRLTSAVSTSNLLNESLTYDVMGNILSLNRTGTGYGNTTYDYVKNGVNGNQLQSTAGNIIASYGYDVNGNLLTDSKKGITLTYNYLNLPNTVAVNGTPSITYIYDATGRKLRRIEGGKNNDYVDGIHYEQSGTLAFIQTEEGRAIPNVSSYIYEYNLSDHLGNVRVSLDKDPTGIARVIQEDEYYAFGLRKGITSSSNNRYLYNGKELQEGLSQYDYGARFYDPVLGRWHVIDPLADKMRRHSPYNYAFDNPIRFIDPDGMAPAVGGPGGPFTPIGNGDQIGLIRNSTEGEREFYPVGASFKDALHFIATSLGMNALDNGVATVTSPEASTSDKVIAVAEAVVAGAGLEQPGAGKGTKTYQTYTKASPIPGEPPYVGRTSGEGTPLENIAKRDVSHHMNEQGFGPAELDMSSTDKNAIRGREQQQIDNSGGAKSKKGTSSNAIQGISDKNPKKEIYMQALQKLLGL</sequence>
<dbReference type="Proteomes" id="UP000007590">
    <property type="component" value="Chromosome"/>
</dbReference>
<dbReference type="AlphaFoldDB" id="H8KTQ6"/>
<evidence type="ECO:0000313" key="2">
    <source>
        <dbReference type="EMBL" id="AFD06631.1"/>
    </source>
</evidence>
<reference evidence="2" key="1">
    <citation type="submission" date="2012-02" db="EMBL/GenBank/DDBJ databases">
        <title>The complete genome of Solitalea canadensis DSM 3403.</title>
        <authorList>
            <consortium name="US DOE Joint Genome Institute (JGI-PGF)"/>
            <person name="Lucas S."/>
            <person name="Copeland A."/>
            <person name="Lapidus A."/>
            <person name="Glavina del Rio T."/>
            <person name="Dalin E."/>
            <person name="Tice H."/>
            <person name="Bruce D."/>
            <person name="Goodwin L."/>
            <person name="Pitluck S."/>
            <person name="Peters L."/>
            <person name="Ovchinnikova G."/>
            <person name="Lu M."/>
            <person name="Kyrpides N."/>
            <person name="Mavromatis K."/>
            <person name="Ivanova N."/>
            <person name="Brettin T."/>
            <person name="Detter J.C."/>
            <person name="Han C."/>
            <person name="Larimer F."/>
            <person name="Land M."/>
            <person name="Hauser L."/>
            <person name="Markowitz V."/>
            <person name="Cheng J.-F."/>
            <person name="Hugenholtz P."/>
            <person name="Woyke T."/>
            <person name="Wu D."/>
            <person name="Spring S."/>
            <person name="Schroeder M."/>
            <person name="Kopitz M."/>
            <person name="Brambilla E."/>
            <person name="Klenk H.-P."/>
            <person name="Eisen J.A."/>
        </authorList>
    </citation>
    <scope>NUCLEOTIDE SEQUENCE</scope>
    <source>
        <strain evidence="2">DSM 3403</strain>
    </source>
</reference>
<dbReference type="KEGG" id="scn:Solca_1558"/>
<dbReference type="HOGENOM" id="CLU_425069_0_0_10"/>
<feature type="region of interest" description="Disordered" evidence="1">
    <location>
        <begin position="598"/>
        <end position="632"/>
    </location>
</feature>
<name>H8KTQ6_SOLCM</name>
<protein>
    <submittedName>
        <fullName evidence="2">RHS repeat-associated core domain protein</fullName>
    </submittedName>
</protein>
<dbReference type="Gene3D" id="2.180.10.10">
    <property type="entry name" value="RHS repeat-associated core"/>
    <property type="match status" value="1"/>
</dbReference>
<gene>
    <name evidence="2" type="ordered locus">Solca_1558</name>
</gene>
<accession>H8KTQ6</accession>
<dbReference type="eggNOG" id="COG3209">
    <property type="taxonomic scope" value="Bacteria"/>
</dbReference>
<dbReference type="InterPro" id="IPR022385">
    <property type="entry name" value="Rhs_assc_core"/>
</dbReference>
<organism evidence="2 3">
    <name type="scientific">Solitalea canadensis (strain ATCC 29591 / DSM 3403 / JCM 21819 / LMG 8368 / NBRC 15130 / NCIMB 12057 / USAM 9D)</name>
    <name type="common">Flexibacter canadensis</name>
    <dbReference type="NCBI Taxonomy" id="929556"/>
    <lineage>
        <taxon>Bacteria</taxon>
        <taxon>Pseudomonadati</taxon>
        <taxon>Bacteroidota</taxon>
        <taxon>Sphingobacteriia</taxon>
        <taxon>Sphingobacteriales</taxon>
        <taxon>Sphingobacteriaceae</taxon>
        <taxon>Solitalea</taxon>
    </lineage>
</organism>
<feature type="compositionally biased region" description="Low complexity" evidence="1">
    <location>
        <begin position="607"/>
        <end position="618"/>
    </location>
</feature>
<keyword evidence="3" id="KW-1185">Reference proteome</keyword>
<dbReference type="STRING" id="929556.Solca_1558"/>
<evidence type="ECO:0000256" key="1">
    <source>
        <dbReference type="SAM" id="MobiDB-lite"/>
    </source>
</evidence>
<proteinExistence type="predicted"/>
<feature type="compositionally biased region" description="Low complexity" evidence="1">
    <location>
        <begin position="534"/>
        <end position="544"/>
    </location>
</feature>
<dbReference type="EMBL" id="CP003349">
    <property type="protein sequence ID" value="AFD06631.1"/>
    <property type="molecule type" value="Genomic_DNA"/>
</dbReference>
<evidence type="ECO:0000313" key="3">
    <source>
        <dbReference type="Proteomes" id="UP000007590"/>
    </source>
</evidence>
<dbReference type="PANTHER" id="PTHR32305">
    <property type="match status" value="1"/>
</dbReference>
<dbReference type="InterPro" id="IPR050708">
    <property type="entry name" value="T6SS_VgrG/RHS"/>
</dbReference>
<feature type="region of interest" description="Disordered" evidence="1">
    <location>
        <begin position="531"/>
        <end position="558"/>
    </location>
</feature>
<dbReference type="NCBIfam" id="TIGR03696">
    <property type="entry name" value="Rhs_assc_core"/>
    <property type="match status" value="1"/>
</dbReference>
<dbReference type="PANTHER" id="PTHR32305:SF15">
    <property type="entry name" value="PROTEIN RHSA-RELATED"/>
    <property type="match status" value="1"/>
</dbReference>